<name>X1JY09_9ZZZZ</name>
<organism evidence="1">
    <name type="scientific">marine sediment metagenome</name>
    <dbReference type="NCBI Taxonomy" id="412755"/>
    <lineage>
        <taxon>unclassified sequences</taxon>
        <taxon>metagenomes</taxon>
        <taxon>ecological metagenomes</taxon>
    </lineage>
</organism>
<protein>
    <submittedName>
        <fullName evidence="1">Uncharacterized protein</fullName>
    </submittedName>
</protein>
<dbReference type="EMBL" id="BARV01001734">
    <property type="protein sequence ID" value="GAH99586.1"/>
    <property type="molecule type" value="Genomic_DNA"/>
</dbReference>
<reference evidence="1" key="1">
    <citation type="journal article" date="2014" name="Front. Microbiol.">
        <title>High frequency of phylogenetically diverse reductive dehalogenase-homologous genes in deep subseafloor sedimentary metagenomes.</title>
        <authorList>
            <person name="Kawai M."/>
            <person name="Futagami T."/>
            <person name="Toyoda A."/>
            <person name="Takaki Y."/>
            <person name="Nishi S."/>
            <person name="Hori S."/>
            <person name="Arai W."/>
            <person name="Tsubouchi T."/>
            <person name="Morono Y."/>
            <person name="Uchiyama I."/>
            <person name="Ito T."/>
            <person name="Fujiyama A."/>
            <person name="Inagaki F."/>
            <person name="Takami H."/>
        </authorList>
    </citation>
    <scope>NUCLEOTIDE SEQUENCE</scope>
    <source>
        <strain evidence="1">Expedition CK06-06</strain>
    </source>
</reference>
<proteinExistence type="predicted"/>
<comment type="caution">
    <text evidence="1">The sequence shown here is derived from an EMBL/GenBank/DDBJ whole genome shotgun (WGS) entry which is preliminary data.</text>
</comment>
<sequence>MTEPKTIDELKAEIGRSFTICGCKGKVVTTEDGKKHFEIECKSKADREEVAALFEEEAILRVNPKVILDDEPPAVPDTRLNPTES</sequence>
<evidence type="ECO:0000313" key="1">
    <source>
        <dbReference type="EMBL" id="GAH99586.1"/>
    </source>
</evidence>
<gene>
    <name evidence="1" type="ORF">S06H3_04842</name>
</gene>
<accession>X1JY09</accession>
<dbReference type="AlphaFoldDB" id="X1JY09"/>